<dbReference type="InterPro" id="IPR052567">
    <property type="entry name" value="OP_Dioxygenase"/>
</dbReference>
<sequence length="115" mass="13163">MYLESRGFPPEVYELVRDHVVAKRYLCAVDEQYYEGLSEGSKRSLEFQGGPFKGSQIEQFEKDPLFAEKVQMRKFDDGAKIIGAKVPFIDEYREIAVKVLDLARKSESEAVQVHG</sequence>
<dbReference type="AlphaFoldDB" id="A0AA38P3X4"/>
<dbReference type="PANTHER" id="PTHR40202">
    <property type="match status" value="1"/>
</dbReference>
<dbReference type="PANTHER" id="PTHR40202:SF1">
    <property type="entry name" value="HD DOMAIN-CONTAINING PROTEIN"/>
    <property type="match status" value="1"/>
</dbReference>
<reference evidence="1" key="1">
    <citation type="submission" date="2022-08" db="EMBL/GenBank/DDBJ databases">
        <authorList>
            <consortium name="DOE Joint Genome Institute"/>
            <person name="Min B."/>
            <person name="Riley R."/>
            <person name="Sierra-Patev S."/>
            <person name="Naranjo-Ortiz M."/>
            <person name="Looney B."/>
            <person name="Konkel Z."/>
            <person name="Slot J.C."/>
            <person name="Sakamoto Y."/>
            <person name="Steenwyk J.L."/>
            <person name="Rokas A."/>
            <person name="Carro J."/>
            <person name="Camarero S."/>
            <person name="Ferreira P."/>
            <person name="Molpeceres G."/>
            <person name="Ruiz-Duenas F.J."/>
            <person name="Serrano A."/>
            <person name="Henrissat B."/>
            <person name="Drula E."/>
            <person name="Hughes K.W."/>
            <person name="Mata J.L."/>
            <person name="Ishikawa N.K."/>
            <person name="Vargas-Isla R."/>
            <person name="Ushijima S."/>
            <person name="Smith C.A."/>
            <person name="Ahrendt S."/>
            <person name="Andreopoulos W."/>
            <person name="He G."/>
            <person name="Labutti K."/>
            <person name="Lipzen A."/>
            <person name="Ng V."/>
            <person name="Sandor L."/>
            <person name="Barry K."/>
            <person name="Martinez A.T."/>
            <person name="Xiao Y."/>
            <person name="Gibbons J.G."/>
            <person name="Terashima K."/>
            <person name="Hibbett D.S."/>
            <person name="Grigoriev I.V."/>
        </authorList>
    </citation>
    <scope>NUCLEOTIDE SEQUENCE</scope>
    <source>
        <strain evidence="1">TFB9207</strain>
    </source>
</reference>
<evidence type="ECO:0000313" key="2">
    <source>
        <dbReference type="Proteomes" id="UP001163846"/>
    </source>
</evidence>
<organism evidence="1 2">
    <name type="scientific">Lentinula raphanica</name>
    <dbReference type="NCBI Taxonomy" id="153919"/>
    <lineage>
        <taxon>Eukaryota</taxon>
        <taxon>Fungi</taxon>
        <taxon>Dikarya</taxon>
        <taxon>Basidiomycota</taxon>
        <taxon>Agaricomycotina</taxon>
        <taxon>Agaricomycetes</taxon>
        <taxon>Agaricomycetidae</taxon>
        <taxon>Agaricales</taxon>
        <taxon>Marasmiineae</taxon>
        <taxon>Omphalotaceae</taxon>
        <taxon>Lentinula</taxon>
    </lineage>
</organism>
<dbReference type="Proteomes" id="UP001163846">
    <property type="component" value="Unassembled WGS sequence"/>
</dbReference>
<evidence type="ECO:0000313" key="1">
    <source>
        <dbReference type="EMBL" id="KAJ3835751.1"/>
    </source>
</evidence>
<dbReference type="EMBL" id="MU806381">
    <property type="protein sequence ID" value="KAJ3835751.1"/>
    <property type="molecule type" value="Genomic_DNA"/>
</dbReference>
<accession>A0AA38P3X4</accession>
<name>A0AA38P3X4_9AGAR</name>
<proteinExistence type="predicted"/>
<keyword evidence="2" id="KW-1185">Reference proteome</keyword>
<gene>
    <name evidence="1" type="ORF">F5878DRAFT_295675</name>
</gene>
<comment type="caution">
    <text evidence="1">The sequence shown here is derived from an EMBL/GenBank/DDBJ whole genome shotgun (WGS) entry which is preliminary data.</text>
</comment>
<dbReference type="Gene3D" id="1.10.3210.10">
    <property type="entry name" value="Hypothetical protein af1432"/>
    <property type="match status" value="1"/>
</dbReference>
<protein>
    <submittedName>
        <fullName evidence="1">Uncharacterized protein</fullName>
    </submittedName>
</protein>